<comment type="caution">
    <text evidence="2">The sequence shown here is derived from an EMBL/GenBank/DDBJ whole genome shotgun (WGS) entry which is preliminary data.</text>
</comment>
<dbReference type="InterPro" id="IPR014756">
    <property type="entry name" value="Ig_E-set"/>
</dbReference>
<organism evidence="2 3">
    <name type="scientific">Chionoecetes opilio</name>
    <name type="common">Atlantic snow crab</name>
    <name type="synonym">Cancer opilio</name>
    <dbReference type="NCBI Taxonomy" id="41210"/>
    <lineage>
        <taxon>Eukaryota</taxon>
        <taxon>Metazoa</taxon>
        <taxon>Ecdysozoa</taxon>
        <taxon>Arthropoda</taxon>
        <taxon>Crustacea</taxon>
        <taxon>Multicrustacea</taxon>
        <taxon>Malacostraca</taxon>
        <taxon>Eumalacostraca</taxon>
        <taxon>Eucarida</taxon>
        <taxon>Decapoda</taxon>
        <taxon>Pleocyemata</taxon>
        <taxon>Brachyura</taxon>
        <taxon>Eubrachyura</taxon>
        <taxon>Majoidea</taxon>
        <taxon>Majidae</taxon>
        <taxon>Chionoecetes</taxon>
    </lineage>
</organism>
<proteinExistence type="predicted"/>
<dbReference type="InterPro" id="IPR014752">
    <property type="entry name" value="Arrestin-like_C"/>
</dbReference>
<gene>
    <name evidence="2" type="primary">ARRH</name>
    <name evidence="2" type="ORF">GWK47_052895</name>
</gene>
<dbReference type="Gene3D" id="2.60.40.640">
    <property type="match status" value="1"/>
</dbReference>
<evidence type="ECO:0000313" key="2">
    <source>
        <dbReference type="EMBL" id="KAG0718202.1"/>
    </source>
</evidence>
<feature type="compositionally biased region" description="Basic and acidic residues" evidence="1">
    <location>
        <begin position="61"/>
        <end position="71"/>
    </location>
</feature>
<feature type="region of interest" description="Disordered" evidence="1">
    <location>
        <begin position="46"/>
        <end position="71"/>
    </location>
</feature>
<accession>A0A8J5CSI8</accession>
<reference evidence="2" key="1">
    <citation type="submission" date="2020-07" db="EMBL/GenBank/DDBJ databases">
        <title>The High-quality genome of the commercially important snow crab, Chionoecetes opilio.</title>
        <authorList>
            <person name="Jeong J.-H."/>
            <person name="Ryu S."/>
        </authorList>
    </citation>
    <scope>NUCLEOTIDE SEQUENCE</scope>
    <source>
        <strain evidence="2">MADBK_172401_WGS</strain>
        <tissue evidence="2">Digestive gland</tissue>
    </source>
</reference>
<feature type="region of interest" description="Disordered" evidence="1">
    <location>
        <begin position="86"/>
        <end position="130"/>
    </location>
</feature>
<evidence type="ECO:0000313" key="3">
    <source>
        <dbReference type="Proteomes" id="UP000770661"/>
    </source>
</evidence>
<dbReference type="OrthoDB" id="6360798at2759"/>
<name>A0A8J5CSI8_CHIOP</name>
<protein>
    <submittedName>
        <fullName evidence="2">Arrestin</fullName>
    </submittedName>
</protein>
<feature type="compositionally biased region" description="Basic and acidic residues" evidence="1">
    <location>
        <begin position="94"/>
        <end position="115"/>
    </location>
</feature>
<dbReference type="Proteomes" id="UP000770661">
    <property type="component" value="Unassembled WGS sequence"/>
</dbReference>
<dbReference type="AlphaFoldDB" id="A0A8J5CSI8"/>
<keyword evidence="3" id="KW-1185">Reference proteome</keyword>
<sequence>MRRCRFTNPDHRDKFGIVVSYVARVKLSMGTLGGELAAEVPFTLMNPPLETGDEEAGEAAEAQREEADESTRLVIEECRRLSMSDILDTQKSVDSVDKEDKERGKDDEHVEDVFSKAESASGPQTAPPVE</sequence>
<dbReference type="EMBL" id="JACEEZ010016454">
    <property type="protein sequence ID" value="KAG0718202.1"/>
    <property type="molecule type" value="Genomic_DNA"/>
</dbReference>
<dbReference type="SUPFAM" id="SSF81296">
    <property type="entry name" value="E set domains"/>
    <property type="match status" value="1"/>
</dbReference>
<evidence type="ECO:0000256" key="1">
    <source>
        <dbReference type="SAM" id="MobiDB-lite"/>
    </source>
</evidence>